<proteinExistence type="predicted"/>
<keyword evidence="2" id="KW-1185">Reference proteome</keyword>
<name>A0A5B7EC31_PORTR</name>
<evidence type="ECO:0000313" key="1">
    <source>
        <dbReference type="EMBL" id="MPC30523.1"/>
    </source>
</evidence>
<dbReference type="Proteomes" id="UP000324222">
    <property type="component" value="Unassembled WGS sequence"/>
</dbReference>
<comment type="caution">
    <text evidence="1">The sequence shown here is derived from an EMBL/GenBank/DDBJ whole genome shotgun (WGS) entry which is preliminary data.</text>
</comment>
<dbReference type="EMBL" id="VSRR010002270">
    <property type="protein sequence ID" value="MPC30523.1"/>
    <property type="molecule type" value="Genomic_DNA"/>
</dbReference>
<protein>
    <submittedName>
        <fullName evidence="1">Uncharacterized protein</fullName>
    </submittedName>
</protein>
<sequence>MSHPPNTPFDSRPRLPPCRRHITHLPTGNYFSIHRTSIAPPTYVVNHHRLVDQDFIGLHGAGGKSEVWPPPRSMVFCEVRCAAARGDHTGDL</sequence>
<evidence type="ECO:0000313" key="2">
    <source>
        <dbReference type="Proteomes" id="UP000324222"/>
    </source>
</evidence>
<reference evidence="1 2" key="1">
    <citation type="submission" date="2019-05" db="EMBL/GenBank/DDBJ databases">
        <title>Another draft genome of Portunus trituberculatus and its Hox gene families provides insights of decapod evolution.</title>
        <authorList>
            <person name="Jeong J.-H."/>
            <person name="Song I."/>
            <person name="Kim S."/>
            <person name="Choi T."/>
            <person name="Kim D."/>
            <person name="Ryu S."/>
            <person name="Kim W."/>
        </authorList>
    </citation>
    <scope>NUCLEOTIDE SEQUENCE [LARGE SCALE GENOMIC DNA]</scope>
    <source>
        <tissue evidence="1">Muscle</tissue>
    </source>
</reference>
<gene>
    <name evidence="1" type="ORF">E2C01_023791</name>
</gene>
<organism evidence="1 2">
    <name type="scientific">Portunus trituberculatus</name>
    <name type="common">Swimming crab</name>
    <name type="synonym">Neptunus trituberculatus</name>
    <dbReference type="NCBI Taxonomy" id="210409"/>
    <lineage>
        <taxon>Eukaryota</taxon>
        <taxon>Metazoa</taxon>
        <taxon>Ecdysozoa</taxon>
        <taxon>Arthropoda</taxon>
        <taxon>Crustacea</taxon>
        <taxon>Multicrustacea</taxon>
        <taxon>Malacostraca</taxon>
        <taxon>Eumalacostraca</taxon>
        <taxon>Eucarida</taxon>
        <taxon>Decapoda</taxon>
        <taxon>Pleocyemata</taxon>
        <taxon>Brachyura</taxon>
        <taxon>Eubrachyura</taxon>
        <taxon>Portunoidea</taxon>
        <taxon>Portunidae</taxon>
        <taxon>Portuninae</taxon>
        <taxon>Portunus</taxon>
    </lineage>
</organism>
<accession>A0A5B7EC31</accession>
<dbReference type="AlphaFoldDB" id="A0A5B7EC31"/>